<dbReference type="GeneID" id="130711953"/>
<dbReference type="KEGG" id="lja:130711953"/>
<dbReference type="PANTHER" id="PTHR31080:SF207">
    <property type="entry name" value="PECTINESTERASE INHIBITOR 9"/>
    <property type="match status" value="1"/>
</dbReference>
<dbReference type="EMBL" id="BT149287">
    <property type="protein sequence ID" value="AFK49081.1"/>
    <property type="molecule type" value="mRNA"/>
</dbReference>
<dbReference type="InterPro" id="IPR006501">
    <property type="entry name" value="Pectinesterase_inhib_dom"/>
</dbReference>
<dbReference type="SMART" id="SM00856">
    <property type="entry name" value="PMEI"/>
    <property type="match status" value="1"/>
</dbReference>
<evidence type="ECO:0000256" key="1">
    <source>
        <dbReference type="ARBA" id="ARBA00022729"/>
    </source>
</evidence>
<sequence>MTGRVLLLLSLLVLSLVLFTAESAVARGPNPNPIEFIKFSCRATRYPAVCVQTLTRYAHVIRQNEQQLAITALTVSMSMTKSSASFMKKMTKVKGIKPREHGAVQDCKENMDNSVDRLNQSVKEMGLTAAGNVMWRMSNVQTWVSAALTDQNTCLDGFAHPQMDRNLKASIRARVVDASQVTSNALALVNRFASKIETP</sequence>
<feature type="domain" description="Pectinesterase inhibitor" evidence="4">
    <location>
        <begin position="32"/>
        <end position="188"/>
    </location>
</feature>
<dbReference type="GO" id="GO:0046910">
    <property type="term" value="F:pectinesterase inhibitor activity"/>
    <property type="evidence" value="ECO:0007669"/>
    <property type="project" value="UniProtKB-ARBA"/>
</dbReference>
<feature type="chain" id="PRO_5003680033" description="Pectinesterase inhibitor domain-containing protein" evidence="3">
    <location>
        <begin position="27"/>
        <end position="199"/>
    </location>
</feature>
<dbReference type="CDD" id="cd15798">
    <property type="entry name" value="PMEI-like_3"/>
    <property type="match status" value="1"/>
</dbReference>
<dbReference type="RefSeq" id="XP_057417740.1">
    <property type="nucleotide sequence ID" value="XM_057561757.1"/>
</dbReference>
<reference evidence="5" key="1">
    <citation type="submission" date="2012-05" db="EMBL/GenBank/DDBJ databases">
        <authorList>
            <person name="Krishnakumar V."/>
            <person name="Cheung F."/>
            <person name="Xiao Y."/>
            <person name="Chan A."/>
            <person name="Moskal W.A."/>
            <person name="Town C.D."/>
        </authorList>
    </citation>
    <scope>NUCLEOTIDE SEQUENCE</scope>
</reference>
<protein>
    <recommendedName>
        <fullName evidence="4">Pectinesterase inhibitor domain-containing protein</fullName>
    </recommendedName>
</protein>
<proteinExistence type="evidence at transcript level"/>
<dbReference type="OrthoDB" id="1430376at2759"/>
<dbReference type="Gene3D" id="1.20.140.40">
    <property type="entry name" value="Invertase/pectin methylesterase inhibitor family protein"/>
    <property type="match status" value="1"/>
</dbReference>
<dbReference type="InterPro" id="IPR051955">
    <property type="entry name" value="PME_Inhibitor"/>
</dbReference>
<evidence type="ECO:0000256" key="3">
    <source>
        <dbReference type="SAM" id="SignalP"/>
    </source>
</evidence>
<evidence type="ECO:0000313" key="5">
    <source>
        <dbReference type="EMBL" id="AFK49081.1"/>
    </source>
</evidence>
<dbReference type="NCBIfam" id="TIGR01614">
    <property type="entry name" value="PME_inhib"/>
    <property type="match status" value="1"/>
</dbReference>
<organism evidence="5">
    <name type="scientific">Lotus japonicus</name>
    <name type="common">Lotus corniculatus var. japonicus</name>
    <dbReference type="NCBI Taxonomy" id="34305"/>
    <lineage>
        <taxon>Eukaryota</taxon>
        <taxon>Viridiplantae</taxon>
        <taxon>Streptophyta</taxon>
        <taxon>Embryophyta</taxon>
        <taxon>Tracheophyta</taxon>
        <taxon>Spermatophyta</taxon>
        <taxon>Magnoliopsida</taxon>
        <taxon>eudicotyledons</taxon>
        <taxon>Gunneridae</taxon>
        <taxon>Pentapetalae</taxon>
        <taxon>rosids</taxon>
        <taxon>fabids</taxon>
        <taxon>Fabales</taxon>
        <taxon>Fabaceae</taxon>
        <taxon>Papilionoideae</taxon>
        <taxon>50 kb inversion clade</taxon>
        <taxon>NPAAA clade</taxon>
        <taxon>Hologalegina</taxon>
        <taxon>robinioid clade</taxon>
        <taxon>Loteae</taxon>
        <taxon>Lotus</taxon>
    </lineage>
</organism>
<name>I3T989_LOTJA</name>
<dbReference type="InterPro" id="IPR035513">
    <property type="entry name" value="Invertase/methylesterase_inhib"/>
</dbReference>
<dbReference type="AlphaFoldDB" id="I3T989"/>
<dbReference type="PANTHER" id="PTHR31080">
    <property type="entry name" value="PECTINESTERASE INHIBITOR-LIKE"/>
    <property type="match status" value="1"/>
</dbReference>
<evidence type="ECO:0000259" key="4">
    <source>
        <dbReference type="SMART" id="SM00856"/>
    </source>
</evidence>
<feature type="signal peptide" evidence="3">
    <location>
        <begin position="1"/>
        <end position="26"/>
    </location>
</feature>
<dbReference type="Pfam" id="PF04043">
    <property type="entry name" value="PMEI"/>
    <property type="match status" value="1"/>
</dbReference>
<keyword evidence="1 3" id="KW-0732">Signal</keyword>
<dbReference type="SUPFAM" id="SSF101148">
    <property type="entry name" value="Plant invertase/pectin methylesterase inhibitor"/>
    <property type="match status" value="1"/>
</dbReference>
<comment type="similarity">
    <text evidence="2">Belongs to the PMEI family.</text>
</comment>
<dbReference type="FunFam" id="1.20.140.40:FF:000005">
    <property type="entry name" value="Pectin methylesterase inhibitor 1"/>
    <property type="match status" value="1"/>
</dbReference>
<accession>I3T989</accession>
<evidence type="ECO:0000256" key="2">
    <source>
        <dbReference type="ARBA" id="ARBA00038471"/>
    </source>
</evidence>